<evidence type="ECO:0000256" key="3">
    <source>
        <dbReference type="ARBA" id="ARBA00022801"/>
    </source>
</evidence>
<evidence type="ECO:0000256" key="4">
    <source>
        <dbReference type="ARBA" id="ARBA00022807"/>
    </source>
</evidence>
<sequence length="259" mass="29023">MTGGFHLGAKVKTSHPSPLTKIRSMILPEQFDWRNVSGVNYVSAVRDQDACGSCYAFASMAALEARVRILTKNEQRPVFSVQDVLECSELSQACDGGFPYLIAGRYAQDKGVILEECSKYNPGKIKKCSRKPSCTSHYTAYYRYIGGYYGACNEDEMKLALVKGGPIIVGFEVYSDFMTYKNGIYHHMPSLEKFYPFEITNHAVVAVGYGVDPESKEKYWIVKNSWGDDWGEDGYFRIRRGTDECGIESMAVEIVPIPA</sequence>
<dbReference type="GO" id="GO:0006508">
    <property type="term" value="P:proteolysis"/>
    <property type="evidence" value="ECO:0007669"/>
    <property type="project" value="UniProtKB-KW"/>
</dbReference>
<keyword evidence="8" id="KW-1185">Reference proteome</keyword>
<dbReference type="InterPro" id="IPR000668">
    <property type="entry name" value="Peptidase_C1A_C"/>
</dbReference>
<dbReference type="InterPro" id="IPR025660">
    <property type="entry name" value="Pept_his_AS"/>
</dbReference>
<dbReference type="Gene3D" id="3.90.70.10">
    <property type="entry name" value="Cysteine proteinases"/>
    <property type="match status" value="1"/>
</dbReference>
<evidence type="ECO:0000313" key="7">
    <source>
        <dbReference type="EMBL" id="KAB7503896.1"/>
    </source>
</evidence>
<dbReference type="PANTHER" id="PTHR12411">
    <property type="entry name" value="CYSTEINE PROTEASE FAMILY C1-RELATED"/>
    <property type="match status" value="1"/>
</dbReference>
<dbReference type="PROSITE" id="PS00639">
    <property type="entry name" value="THIOL_PROTEASE_HIS"/>
    <property type="match status" value="1"/>
</dbReference>
<dbReference type="SMART" id="SM00645">
    <property type="entry name" value="Pept_C1"/>
    <property type="match status" value="1"/>
</dbReference>
<proteinExistence type="inferred from homology"/>
<evidence type="ECO:0000259" key="6">
    <source>
        <dbReference type="SMART" id="SM00645"/>
    </source>
</evidence>
<protein>
    <submittedName>
        <fullName evidence="7">Dipeptidyl peptidase 1</fullName>
    </submittedName>
</protein>
<dbReference type="OrthoDB" id="3789175at2759"/>
<evidence type="ECO:0000313" key="8">
    <source>
        <dbReference type="Proteomes" id="UP000326759"/>
    </source>
</evidence>
<dbReference type="PRINTS" id="PR00705">
    <property type="entry name" value="PAPAIN"/>
</dbReference>
<feature type="domain" description="Peptidase C1A papain C-terminal" evidence="6">
    <location>
        <begin position="27"/>
        <end position="255"/>
    </location>
</feature>
<dbReference type="EMBL" id="SEYY01004245">
    <property type="protein sequence ID" value="KAB7503896.1"/>
    <property type="molecule type" value="Genomic_DNA"/>
</dbReference>
<gene>
    <name evidence="7" type="primary">CTSC_1</name>
    <name evidence="7" type="ORF">Anas_12365</name>
</gene>
<comment type="caution">
    <text evidence="7">The sequence shown here is derived from an EMBL/GenBank/DDBJ whole genome shotgun (WGS) entry which is preliminary data.</text>
</comment>
<keyword evidence="3" id="KW-0378">Hydrolase</keyword>
<dbReference type="GO" id="GO:0008234">
    <property type="term" value="F:cysteine-type peptidase activity"/>
    <property type="evidence" value="ECO:0007669"/>
    <property type="project" value="UniProtKB-KW"/>
</dbReference>
<dbReference type="InterPro" id="IPR038765">
    <property type="entry name" value="Papain-like_cys_pep_sf"/>
</dbReference>
<dbReference type="InterPro" id="IPR013128">
    <property type="entry name" value="Peptidase_C1A"/>
</dbReference>
<reference evidence="7 8" key="1">
    <citation type="journal article" date="2019" name="PLoS Biol.">
        <title>Sex chromosomes control vertical transmission of feminizing Wolbachia symbionts in an isopod.</title>
        <authorList>
            <person name="Becking T."/>
            <person name="Chebbi M.A."/>
            <person name="Giraud I."/>
            <person name="Moumen B."/>
            <person name="Laverre T."/>
            <person name="Caubet Y."/>
            <person name="Peccoud J."/>
            <person name="Gilbert C."/>
            <person name="Cordaux R."/>
        </authorList>
    </citation>
    <scope>NUCLEOTIDE SEQUENCE [LARGE SCALE GENOMIC DNA]</scope>
    <source>
        <strain evidence="7">ANa2</strain>
        <tissue evidence="7">Whole body excluding digestive tract and cuticle</tissue>
    </source>
</reference>
<dbReference type="Proteomes" id="UP000326759">
    <property type="component" value="Unassembled WGS sequence"/>
</dbReference>
<evidence type="ECO:0000256" key="5">
    <source>
        <dbReference type="ARBA" id="ARBA00023157"/>
    </source>
</evidence>
<dbReference type="SUPFAM" id="SSF54001">
    <property type="entry name" value="Cysteine proteinases"/>
    <property type="match status" value="1"/>
</dbReference>
<name>A0A5N5TB99_9CRUS</name>
<keyword evidence="4" id="KW-0788">Thiol protease</keyword>
<keyword evidence="2" id="KW-0645">Protease</keyword>
<dbReference type="PROSITE" id="PS00139">
    <property type="entry name" value="THIOL_PROTEASE_CYS"/>
    <property type="match status" value="1"/>
</dbReference>
<organism evidence="7 8">
    <name type="scientific">Armadillidium nasatum</name>
    <dbReference type="NCBI Taxonomy" id="96803"/>
    <lineage>
        <taxon>Eukaryota</taxon>
        <taxon>Metazoa</taxon>
        <taxon>Ecdysozoa</taxon>
        <taxon>Arthropoda</taxon>
        <taxon>Crustacea</taxon>
        <taxon>Multicrustacea</taxon>
        <taxon>Malacostraca</taxon>
        <taxon>Eumalacostraca</taxon>
        <taxon>Peracarida</taxon>
        <taxon>Isopoda</taxon>
        <taxon>Oniscidea</taxon>
        <taxon>Crinocheta</taxon>
        <taxon>Armadillidiidae</taxon>
        <taxon>Armadillidium</taxon>
    </lineage>
</organism>
<dbReference type="AlphaFoldDB" id="A0A5N5TB99"/>
<evidence type="ECO:0000256" key="2">
    <source>
        <dbReference type="ARBA" id="ARBA00022670"/>
    </source>
</evidence>
<dbReference type="InterPro" id="IPR000169">
    <property type="entry name" value="Pept_cys_AS"/>
</dbReference>
<keyword evidence="5" id="KW-1015">Disulfide bond</keyword>
<accession>A0A5N5TB99</accession>
<comment type="similarity">
    <text evidence="1">Belongs to the peptidase C1 family.</text>
</comment>
<dbReference type="InterPro" id="IPR025661">
    <property type="entry name" value="Pept_asp_AS"/>
</dbReference>
<dbReference type="PROSITE" id="PS00640">
    <property type="entry name" value="THIOL_PROTEASE_ASN"/>
    <property type="match status" value="1"/>
</dbReference>
<dbReference type="Pfam" id="PF00112">
    <property type="entry name" value="Peptidase_C1"/>
    <property type="match status" value="1"/>
</dbReference>
<evidence type="ECO:0000256" key="1">
    <source>
        <dbReference type="ARBA" id="ARBA00008455"/>
    </source>
</evidence>